<comment type="caution">
    <text evidence="5">The sequence shown here is derived from an EMBL/GenBank/DDBJ whole genome shotgun (WGS) entry which is preliminary data.</text>
</comment>
<dbReference type="OrthoDB" id="5417595at2"/>
<dbReference type="InterPro" id="IPR020476">
    <property type="entry name" value="Nudix_hydrolase"/>
</dbReference>
<dbReference type="Gene3D" id="3.90.79.10">
    <property type="entry name" value="Nucleoside Triphosphate Pyrophosphohydrolase"/>
    <property type="match status" value="1"/>
</dbReference>
<dbReference type="PANTHER" id="PTHR43222:SF2">
    <property type="entry name" value="NUDIX HYDROLASE 23, CHLOROPLASTIC"/>
    <property type="match status" value="1"/>
</dbReference>
<evidence type="ECO:0000256" key="3">
    <source>
        <dbReference type="ARBA" id="ARBA00022842"/>
    </source>
</evidence>
<dbReference type="InterPro" id="IPR029401">
    <property type="entry name" value="Nudix_N"/>
</dbReference>
<dbReference type="AlphaFoldDB" id="A0A4R8IJX4"/>
<dbReference type="RefSeq" id="WP_134083646.1">
    <property type="nucleotide sequence ID" value="NZ_SOQX01000004.1"/>
</dbReference>
<evidence type="ECO:0000313" key="6">
    <source>
        <dbReference type="Proteomes" id="UP000294914"/>
    </source>
</evidence>
<name>A0A4R8IJX4_9GAMM</name>
<dbReference type="GO" id="GO:0016787">
    <property type="term" value="F:hydrolase activity"/>
    <property type="evidence" value="ECO:0007669"/>
    <property type="project" value="UniProtKB-KW"/>
</dbReference>
<sequence length="189" mass="21803">MKYCSECGHPVTNRVPEGDNRPRYVCDQCQTIHYRNPNIIAGTLPVWEDKVLLCKRAIEPRYGTWTLPAGFMELGETMEQAALRESEEEACANVAIDDIYTLISLPHVNQVYVLYRARLLDLDFCAGDESLEVRLFSEAEIPWQQLAFRTIHYTLEKYFSDRLLGHFSIYTHTINTNNRAPQEKEPVSS</sequence>
<dbReference type="EMBL" id="SOQX01000004">
    <property type="protein sequence ID" value="TDY01042.1"/>
    <property type="molecule type" value="Genomic_DNA"/>
</dbReference>
<keyword evidence="3" id="KW-0460">Magnesium</keyword>
<dbReference type="Proteomes" id="UP000294914">
    <property type="component" value="Unassembled WGS sequence"/>
</dbReference>
<feature type="domain" description="Nudix hydrolase" evidence="4">
    <location>
        <begin position="33"/>
        <end position="159"/>
    </location>
</feature>
<proteinExistence type="predicted"/>
<dbReference type="Pfam" id="PF14803">
    <property type="entry name" value="Zn_ribbon_Nudix"/>
    <property type="match status" value="1"/>
</dbReference>
<dbReference type="Gene3D" id="2.20.70.10">
    <property type="match status" value="1"/>
</dbReference>
<dbReference type="CDD" id="cd04511">
    <property type="entry name" value="NUDIX_Hydrolase"/>
    <property type="match status" value="1"/>
</dbReference>
<dbReference type="PROSITE" id="PS51462">
    <property type="entry name" value="NUDIX"/>
    <property type="match status" value="1"/>
</dbReference>
<dbReference type="PRINTS" id="PR00502">
    <property type="entry name" value="NUDIXFAMILY"/>
</dbReference>
<evidence type="ECO:0000256" key="2">
    <source>
        <dbReference type="ARBA" id="ARBA00022801"/>
    </source>
</evidence>
<evidence type="ECO:0000313" key="5">
    <source>
        <dbReference type="EMBL" id="TDY01042.1"/>
    </source>
</evidence>
<keyword evidence="6" id="KW-1185">Reference proteome</keyword>
<dbReference type="InterPro" id="IPR015797">
    <property type="entry name" value="NUDIX_hydrolase-like_dom_sf"/>
</dbReference>
<protein>
    <submittedName>
        <fullName evidence="5">ADP-ribose pyrophosphatase YjhB (NUDIX family)</fullName>
    </submittedName>
</protein>
<reference evidence="5 6" key="1">
    <citation type="submission" date="2019-03" db="EMBL/GenBank/DDBJ databases">
        <title>Genomic Encyclopedia of Type Strains, Phase IV (KMG-IV): sequencing the most valuable type-strain genomes for metagenomic binning, comparative biology and taxonomic classification.</title>
        <authorList>
            <person name="Goeker M."/>
        </authorList>
    </citation>
    <scope>NUCLEOTIDE SEQUENCE [LARGE SCALE GENOMIC DNA]</scope>
    <source>
        <strain evidence="5 6">DSM 16326</strain>
    </source>
</reference>
<evidence type="ECO:0000259" key="4">
    <source>
        <dbReference type="PROSITE" id="PS51462"/>
    </source>
</evidence>
<comment type="cofactor">
    <cofactor evidence="1">
        <name>Mg(2+)</name>
        <dbReference type="ChEBI" id="CHEBI:18420"/>
    </cofactor>
</comment>
<accession>A0A4R8IJX4</accession>
<gene>
    <name evidence="5" type="ORF">EDC23_1788</name>
</gene>
<dbReference type="Pfam" id="PF00293">
    <property type="entry name" value="NUDIX"/>
    <property type="match status" value="1"/>
</dbReference>
<keyword evidence="2" id="KW-0378">Hydrolase</keyword>
<dbReference type="PANTHER" id="PTHR43222">
    <property type="entry name" value="NUDIX HYDROLASE 23"/>
    <property type="match status" value="1"/>
</dbReference>
<dbReference type="InterPro" id="IPR000086">
    <property type="entry name" value="NUDIX_hydrolase_dom"/>
</dbReference>
<organism evidence="5 6">
    <name type="scientific">Thiohalophilus thiocyanatoxydans</name>
    <dbReference type="NCBI Taxonomy" id="381308"/>
    <lineage>
        <taxon>Bacteria</taxon>
        <taxon>Pseudomonadati</taxon>
        <taxon>Pseudomonadota</taxon>
        <taxon>Gammaproteobacteria</taxon>
        <taxon>Thiohalomonadales</taxon>
        <taxon>Thiohalophilaceae</taxon>
        <taxon>Thiohalophilus</taxon>
    </lineage>
</organism>
<evidence type="ECO:0000256" key="1">
    <source>
        <dbReference type="ARBA" id="ARBA00001946"/>
    </source>
</evidence>
<dbReference type="SUPFAM" id="SSF55811">
    <property type="entry name" value="Nudix"/>
    <property type="match status" value="1"/>
</dbReference>